<evidence type="ECO:0000313" key="2">
    <source>
        <dbReference type="EMBL" id="KZP05478.1"/>
    </source>
</evidence>
<organism evidence="3 4">
    <name type="scientific">Athelia psychrophila</name>
    <dbReference type="NCBI Taxonomy" id="1759441"/>
    <lineage>
        <taxon>Eukaryota</taxon>
        <taxon>Fungi</taxon>
        <taxon>Dikarya</taxon>
        <taxon>Basidiomycota</taxon>
        <taxon>Agaricomycotina</taxon>
        <taxon>Agaricomycetes</taxon>
        <taxon>Agaricomycetidae</taxon>
        <taxon>Atheliales</taxon>
        <taxon>Atheliaceae</taxon>
        <taxon>Athelia</taxon>
    </lineage>
</organism>
<dbReference type="AlphaFoldDB" id="A0A167VXM6"/>
<proteinExistence type="predicted"/>
<evidence type="ECO:0000313" key="4">
    <source>
        <dbReference type="Proteomes" id="UP000076532"/>
    </source>
</evidence>
<evidence type="ECO:0000256" key="1">
    <source>
        <dbReference type="SAM" id="MobiDB-lite"/>
    </source>
</evidence>
<protein>
    <recommendedName>
        <fullName evidence="5">C2H2-type domain-containing protein</fullName>
    </recommendedName>
</protein>
<reference evidence="3 4" key="1">
    <citation type="journal article" date="2016" name="Mol. Biol. Evol.">
        <title>Comparative Genomics of Early-Diverging Mushroom-Forming Fungi Provides Insights into the Origins of Lignocellulose Decay Capabilities.</title>
        <authorList>
            <person name="Nagy L.G."/>
            <person name="Riley R."/>
            <person name="Tritt A."/>
            <person name="Adam C."/>
            <person name="Daum C."/>
            <person name="Floudas D."/>
            <person name="Sun H."/>
            <person name="Yadav J.S."/>
            <person name="Pangilinan J."/>
            <person name="Larsson K.H."/>
            <person name="Matsuura K."/>
            <person name="Barry K."/>
            <person name="Labutti K."/>
            <person name="Kuo R."/>
            <person name="Ohm R.A."/>
            <person name="Bhattacharya S.S."/>
            <person name="Shirouzu T."/>
            <person name="Yoshinaga Y."/>
            <person name="Martin F.M."/>
            <person name="Grigoriev I.V."/>
            <person name="Hibbett D.S."/>
        </authorList>
    </citation>
    <scope>NUCLEOTIDE SEQUENCE [LARGE SCALE GENOMIC DNA]</scope>
    <source>
        <strain evidence="3 4">CBS 109695</strain>
    </source>
</reference>
<feature type="compositionally biased region" description="Pro residues" evidence="1">
    <location>
        <begin position="94"/>
        <end position="103"/>
    </location>
</feature>
<evidence type="ECO:0000313" key="3">
    <source>
        <dbReference type="EMBL" id="KZP05480.1"/>
    </source>
</evidence>
<dbReference type="EMBL" id="KV417836">
    <property type="protein sequence ID" value="KZP05480.1"/>
    <property type="molecule type" value="Genomic_DNA"/>
</dbReference>
<accession>A0A167VXM6</accession>
<dbReference type="EMBL" id="KV417836">
    <property type="protein sequence ID" value="KZP05478.1"/>
    <property type="molecule type" value="Genomic_DNA"/>
</dbReference>
<dbReference type="Proteomes" id="UP000076532">
    <property type="component" value="Unassembled WGS sequence"/>
</dbReference>
<evidence type="ECO:0008006" key="5">
    <source>
        <dbReference type="Google" id="ProtNLM"/>
    </source>
</evidence>
<feature type="region of interest" description="Disordered" evidence="1">
    <location>
        <begin position="89"/>
        <end position="108"/>
    </location>
</feature>
<name>A0A167VXM6_9AGAM</name>
<keyword evidence="4" id="KW-1185">Reference proteome</keyword>
<gene>
    <name evidence="3" type="ORF">FIBSPDRAFT_765777</name>
    <name evidence="2" type="ORF">FIBSPDRAFT_765791</name>
</gene>
<sequence length="150" mass="16125">MEPPPILNSESCGLGEDLGHCKLGDIGVRLNEKGKIEKHCDLCRTWISLGKSKGDAHAFREHYGSKTCNKGAKRIARILNHHILLSESPIAPANEPPPSPSPLSPALQLSDEEPIPAESVACSRQGSSCFQCGMAITISNMRQHVGGHIL</sequence>